<dbReference type="EMBL" id="AKHW03006215">
    <property type="protein sequence ID" value="KYO22991.1"/>
    <property type="molecule type" value="Genomic_DNA"/>
</dbReference>
<protein>
    <submittedName>
        <fullName evidence="1">Uncharacterized protein</fullName>
    </submittedName>
</protein>
<dbReference type="AlphaFoldDB" id="A0A151MER5"/>
<reference evidence="1 2" key="1">
    <citation type="journal article" date="2012" name="Genome Biol.">
        <title>Sequencing three crocodilian genomes to illuminate the evolution of archosaurs and amniotes.</title>
        <authorList>
            <person name="St John J.A."/>
            <person name="Braun E.L."/>
            <person name="Isberg S.R."/>
            <person name="Miles L.G."/>
            <person name="Chong A.Y."/>
            <person name="Gongora J."/>
            <person name="Dalzell P."/>
            <person name="Moran C."/>
            <person name="Bed'hom B."/>
            <person name="Abzhanov A."/>
            <person name="Burgess S.C."/>
            <person name="Cooksey A.M."/>
            <person name="Castoe T.A."/>
            <person name="Crawford N.G."/>
            <person name="Densmore L.D."/>
            <person name="Drew J.C."/>
            <person name="Edwards S.V."/>
            <person name="Faircloth B.C."/>
            <person name="Fujita M.K."/>
            <person name="Greenwold M.J."/>
            <person name="Hoffmann F.G."/>
            <person name="Howard J.M."/>
            <person name="Iguchi T."/>
            <person name="Janes D.E."/>
            <person name="Khan S.Y."/>
            <person name="Kohno S."/>
            <person name="de Koning A.J."/>
            <person name="Lance S.L."/>
            <person name="McCarthy F.M."/>
            <person name="McCormack J.E."/>
            <person name="Merchant M.E."/>
            <person name="Peterson D.G."/>
            <person name="Pollock D.D."/>
            <person name="Pourmand N."/>
            <person name="Raney B.J."/>
            <person name="Roessler K.A."/>
            <person name="Sanford J.R."/>
            <person name="Sawyer R.H."/>
            <person name="Schmidt C.J."/>
            <person name="Triplett E.W."/>
            <person name="Tuberville T.D."/>
            <person name="Venegas-Anaya M."/>
            <person name="Howard J.T."/>
            <person name="Jarvis E.D."/>
            <person name="Guillette L.J.Jr."/>
            <person name="Glenn T.C."/>
            <person name="Green R.E."/>
            <person name="Ray D.A."/>
        </authorList>
    </citation>
    <scope>NUCLEOTIDE SEQUENCE [LARGE SCALE GENOMIC DNA]</scope>
    <source>
        <strain evidence="1">KSC_2009_1</strain>
    </source>
</reference>
<sequence>MSRQMALRALGLVKLSLHKYRTCLAPVAKLQSWCLPSSPLHLMALQEWIQRDAEAHTLTFGSRCGSNSQELFFKSPKKQGRQSTEAAVK</sequence>
<dbReference type="Proteomes" id="UP000050525">
    <property type="component" value="Unassembled WGS sequence"/>
</dbReference>
<name>A0A151MER5_ALLMI</name>
<proteinExistence type="predicted"/>
<evidence type="ECO:0000313" key="2">
    <source>
        <dbReference type="Proteomes" id="UP000050525"/>
    </source>
</evidence>
<comment type="caution">
    <text evidence="1">The sequence shown here is derived from an EMBL/GenBank/DDBJ whole genome shotgun (WGS) entry which is preliminary data.</text>
</comment>
<gene>
    <name evidence="1" type="ORF">Y1Q_0005486</name>
</gene>
<organism evidence="1 2">
    <name type="scientific">Alligator mississippiensis</name>
    <name type="common">American alligator</name>
    <dbReference type="NCBI Taxonomy" id="8496"/>
    <lineage>
        <taxon>Eukaryota</taxon>
        <taxon>Metazoa</taxon>
        <taxon>Chordata</taxon>
        <taxon>Craniata</taxon>
        <taxon>Vertebrata</taxon>
        <taxon>Euteleostomi</taxon>
        <taxon>Archelosauria</taxon>
        <taxon>Archosauria</taxon>
        <taxon>Crocodylia</taxon>
        <taxon>Alligatoridae</taxon>
        <taxon>Alligatorinae</taxon>
        <taxon>Alligator</taxon>
    </lineage>
</organism>
<evidence type="ECO:0000313" key="1">
    <source>
        <dbReference type="EMBL" id="KYO22991.1"/>
    </source>
</evidence>
<keyword evidence="2" id="KW-1185">Reference proteome</keyword>
<accession>A0A151MER5</accession>